<protein>
    <recommendedName>
        <fullName evidence="10">4-hydroxy-tetrahydrodipicolinate reductase</fullName>
        <ecNumber evidence="10">1.17.1.8</ecNumber>
    </recommendedName>
</protein>
<dbReference type="GO" id="GO:0009089">
    <property type="term" value="P:lysine biosynthetic process via diaminopimelate"/>
    <property type="evidence" value="ECO:0007669"/>
    <property type="project" value="InterPro"/>
</dbReference>
<dbReference type="PROSITE" id="PS01298">
    <property type="entry name" value="DAPB"/>
    <property type="match status" value="1"/>
</dbReference>
<feature type="domain" description="Dihydrodipicolinate reductase C-terminal" evidence="14">
    <location>
        <begin position="107"/>
        <end position="235"/>
    </location>
</feature>
<keyword evidence="2" id="KW-0963">Cytoplasm</keyword>
<comment type="catalytic activity">
    <reaction evidence="12">
        <text>(S)-2,3,4,5-tetrahydrodipicolinate + NAD(+) + H2O = (2S,4S)-4-hydroxy-2,3,4,5-tetrahydrodipicolinate + NADH + H(+)</text>
        <dbReference type="Rhea" id="RHEA:35323"/>
        <dbReference type="ChEBI" id="CHEBI:15377"/>
        <dbReference type="ChEBI" id="CHEBI:15378"/>
        <dbReference type="ChEBI" id="CHEBI:16845"/>
        <dbReference type="ChEBI" id="CHEBI:57540"/>
        <dbReference type="ChEBI" id="CHEBI:57945"/>
        <dbReference type="ChEBI" id="CHEBI:67139"/>
        <dbReference type="EC" id="1.17.1.8"/>
    </reaction>
</comment>
<feature type="domain" description="Dihydrodipicolinate reductase N-terminal" evidence="13">
    <location>
        <begin position="4"/>
        <end position="104"/>
    </location>
</feature>
<dbReference type="InterPro" id="IPR022663">
    <property type="entry name" value="DapB_C"/>
</dbReference>
<name>A0A6J6D8P7_9ZZZZ</name>
<dbReference type="AlphaFoldDB" id="A0A6J6D8P7"/>
<evidence type="ECO:0000256" key="9">
    <source>
        <dbReference type="ARBA" id="ARBA00037922"/>
    </source>
</evidence>
<dbReference type="InterPro" id="IPR022664">
    <property type="entry name" value="DapB_N_CS"/>
</dbReference>
<evidence type="ECO:0000256" key="1">
    <source>
        <dbReference type="ARBA" id="ARBA00006642"/>
    </source>
</evidence>
<keyword evidence="7" id="KW-0520">NAD</keyword>
<comment type="catalytic activity">
    <reaction evidence="11">
        <text>(S)-2,3,4,5-tetrahydrodipicolinate + NADP(+) + H2O = (2S,4S)-4-hydroxy-2,3,4,5-tetrahydrodipicolinate + NADPH + H(+)</text>
        <dbReference type="Rhea" id="RHEA:35331"/>
        <dbReference type="ChEBI" id="CHEBI:15377"/>
        <dbReference type="ChEBI" id="CHEBI:15378"/>
        <dbReference type="ChEBI" id="CHEBI:16845"/>
        <dbReference type="ChEBI" id="CHEBI:57783"/>
        <dbReference type="ChEBI" id="CHEBI:58349"/>
        <dbReference type="ChEBI" id="CHEBI:67139"/>
        <dbReference type="EC" id="1.17.1.8"/>
    </reaction>
</comment>
<proteinExistence type="inferred from homology"/>
<dbReference type="InterPro" id="IPR023940">
    <property type="entry name" value="DHDPR_bac"/>
</dbReference>
<keyword evidence="3" id="KW-0028">Amino-acid biosynthesis</keyword>
<dbReference type="InterPro" id="IPR036291">
    <property type="entry name" value="NAD(P)-bd_dom_sf"/>
</dbReference>
<accession>A0A6J6D8P7</accession>
<dbReference type="CDD" id="cd02274">
    <property type="entry name" value="DHDPR_N"/>
    <property type="match status" value="1"/>
</dbReference>
<sequence>MSTSVSLIGASGRMGQLTLGLIENDPDFTVHSALGSGNSLNEAIGADLVIDFTNPEISERVVDFAIDNNLRLIVGTSGWSKEKIDRVRSKMAGTSAVVAIVPNFSIGSVLATKFAADASKYFDGIEIIETHNVTKIDAPSGTALYTSLAISEARKGAPASEQTGAIKDPLFNGIPIRSLRLPDKHAEQEVTLTGPDEFLYVRHEVTSHEVYAKGILLSMHKAMKLSGLTVGMLDLMEDN</sequence>
<dbReference type="GO" id="GO:0019877">
    <property type="term" value="P:diaminopimelate biosynthetic process"/>
    <property type="evidence" value="ECO:0007669"/>
    <property type="project" value="UniProtKB-KW"/>
</dbReference>
<gene>
    <name evidence="15" type="ORF">UFOPK1581_00714</name>
</gene>
<evidence type="ECO:0000256" key="8">
    <source>
        <dbReference type="ARBA" id="ARBA00023154"/>
    </source>
</evidence>
<dbReference type="InterPro" id="IPR000846">
    <property type="entry name" value="DapB_N"/>
</dbReference>
<evidence type="ECO:0000256" key="3">
    <source>
        <dbReference type="ARBA" id="ARBA00022605"/>
    </source>
</evidence>
<evidence type="ECO:0000313" key="15">
    <source>
        <dbReference type="EMBL" id="CAB4559675.1"/>
    </source>
</evidence>
<keyword evidence="4" id="KW-0521">NADP</keyword>
<reference evidence="15" key="1">
    <citation type="submission" date="2020-05" db="EMBL/GenBank/DDBJ databases">
        <authorList>
            <person name="Chiriac C."/>
            <person name="Salcher M."/>
            <person name="Ghai R."/>
            <person name="Kavagutti S V."/>
        </authorList>
    </citation>
    <scope>NUCLEOTIDE SEQUENCE</scope>
</reference>
<dbReference type="PANTHER" id="PTHR20836">
    <property type="entry name" value="DIHYDRODIPICOLINATE REDUCTASE"/>
    <property type="match status" value="1"/>
</dbReference>
<evidence type="ECO:0000259" key="13">
    <source>
        <dbReference type="Pfam" id="PF01113"/>
    </source>
</evidence>
<dbReference type="SUPFAM" id="SSF51735">
    <property type="entry name" value="NAD(P)-binding Rossmann-fold domains"/>
    <property type="match status" value="1"/>
</dbReference>
<evidence type="ECO:0000259" key="14">
    <source>
        <dbReference type="Pfam" id="PF05173"/>
    </source>
</evidence>
<evidence type="ECO:0000256" key="10">
    <source>
        <dbReference type="ARBA" id="ARBA00038983"/>
    </source>
</evidence>
<dbReference type="PIRSF" id="PIRSF000161">
    <property type="entry name" value="DHPR"/>
    <property type="match status" value="1"/>
</dbReference>
<keyword evidence="6" id="KW-0560">Oxidoreductase</keyword>
<evidence type="ECO:0000256" key="6">
    <source>
        <dbReference type="ARBA" id="ARBA00023002"/>
    </source>
</evidence>
<keyword evidence="8" id="KW-0457">Lysine biosynthesis</keyword>
<evidence type="ECO:0000256" key="7">
    <source>
        <dbReference type="ARBA" id="ARBA00023027"/>
    </source>
</evidence>
<dbReference type="Gene3D" id="3.40.50.720">
    <property type="entry name" value="NAD(P)-binding Rossmann-like Domain"/>
    <property type="match status" value="1"/>
</dbReference>
<dbReference type="NCBIfam" id="TIGR00036">
    <property type="entry name" value="dapB"/>
    <property type="match status" value="1"/>
</dbReference>
<comment type="similarity">
    <text evidence="1">Belongs to the DapB family.</text>
</comment>
<organism evidence="15">
    <name type="scientific">freshwater metagenome</name>
    <dbReference type="NCBI Taxonomy" id="449393"/>
    <lineage>
        <taxon>unclassified sequences</taxon>
        <taxon>metagenomes</taxon>
        <taxon>ecological metagenomes</taxon>
    </lineage>
</organism>
<evidence type="ECO:0000256" key="11">
    <source>
        <dbReference type="ARBA" id="ARBA00049080"/>
    </source>
</evidence>
<dbReference type="Gene3D" id="3.30.360.10">
    <property type="entry name" value="Dihydrodipicolinate Reductase, domain 2"/>
    <property type="match status" value="1"/>
</dbReference>
<dbReference type="PANTHER" id="PTHR20836:SF0">
    <property type="entry name" value="4-HYDROXY-TETRAHYDRODIPICOLINATE REDUCTASE 1, CHLOROPLASTIC-RELATED"/>
    <property type="match status" value="1"/>
</dbReference>
<dbReference type="Pfam" id="PF05173">
    <property type="entry name" value="DapB_C"/>
    <property type="match status" value="1"/>
</dbReference>
<dbReference type="GO" id="GO:0008839">
    <property type="term" value="F:4-hydroxy-tetrahydrodipicolinate reductase"/>
    <property type="evidence" value="ECO:0007669"/>
    <property type="project" value="UniProtKB-EC"/>
</dbReference>
<dbReference type="EC" id="1.17.1.8" evidence="10"/>
<evidence type="ECO:0000256" key="4">
    <source>
        <dbReference type="ARBA" id="ARBA00022857"/>
    </source>
</evidence>
<dbReference type="EMBL" id="CAEZTB010000123">
    <property type="protein sequence ID" value="CAB4559675.1"/>
    <property type="molecule type" value="Genomic_DNA"/>
</dbReference>
<evidence type="ECO:0000256" key="5">
    <source>
        <dbReference type="ARBA" id="ARBA00022915"/>
    </source>
</evidence>
<dbReference type="Pfam" id="PF01113">
    <property type="entry name" value="DapB_N"/>
    <property type="match status" value="1"/>
</dbReference>
<evidence type="ECO:0000256" key="12">
    <source>
        <dbReference type="ARBA" id="ARBA00049396"/>
    </source>
</evidence>
<dbReference type="SUPFAM" id="SSF55347">
    <property type="entry name" value="Glyceraldehyde-3-phosphate dehydrogenase-like, C-terminal domain"/>
    <property type="match status" value="1"/>
</dbReference>
<evidence type="ECO:0000256" key="2">
    <source>
        <dbReference type="ARBA" id="ARBA00022490"/>
    </source>
</evidence>
<keyword evidence="5" id="KW-0220">Diaminopimelate biosynthesis</keyword>
<dbReference type="GO" id="GO:0005829">
    <property type="term" value="C:cytosol"/>
    <property type="evidence" value="ECO:0007669"/>
    <property type="project" value="TreeGrafter"/>
</dbReference>
<comment type="pathway">
    <text evidence="9">Amino-acid biosynthesis; L-lysine biosynthesis via DAP pathway; (S)-tetrahydrodipicolinate from L-aspartate: step 4/4.</text>
</comment>